<keyword evidence="5 7" id="KW-1133">Transmembrane helix</keyword>
<feature type="transmembrane region" description="Helical" evidence="7">
    <location>
        <begin position="123"/>
        <end position="142"/>
    </location>
</feature>
<evidence type="ECO:0000313" key="10">
    <source>
        <dbReference type="Proteomes" id="UP001158045"/>
    </source>
</evidence>
<keyword evidence="6 7" id="KW-0472">Membrane</keyword>
<organism evidence="9 10">
    <name type="scientific">Fusibacter bizertensis</name>
    <dbReference type="NCBI Taxonomy" id="1488331"/>
    <lineage>
        <taxon>Bacteria</taxon>
        <taxon>Bacillati</taxon>
        <taxon>Bacillota</taxon>
        <taxon>Clostridia</taxon>
        <taxon>Eubacteriales</taxon>
        <taxon>Eubacteriales Family XII. Incertae Sedis</taxon>
        <taxon>Fusibacter</taxon>
    </lineage>
</organism>
<dbReference type="PANTHER" id="PTHR43386">
    <property type="entry name" value="OLIGOPEPTIDE TRANSPORT SYSTEM PERMEASE PROTEIN APPC"/>
    <property type="match status" value="1"/>
</dbReference>
<dbReference type="CDD" id="cd06261">
    <property type="entry name" value="TM_PBP2"/>
    <property type="match status" value="1"/>
</dbReference>
<feature type="transmembrane region" description="Helical" evidence="7">
    <location>
        <begin position="21"/>
        <end position="39"/>
    </location>
</feature>
<keyword evidence="10" id="KW-1185">Reference proteome</keyword>
<evidence type="ECO:0000256" key="3">
    <source>
        <dbReference type="ARBA" id="ARBA00022475"/>
    </source>
</evidence>
<proteinExistence type="inferred from homology"/>
<dbReference type="SUPFAM" id="SSF161098">
    <property type="entry name" value="MetI-like"/>
    <property type="match status" value="1"/>
</dbReference>
<keyword evidence="4 7" id="KW-0812">Transmembrane</keyword>
<reference evidence="9 10" key="1">
    <citation type="submission" date="2023-04" db="EMBL/GenBank/DDBJ databases">
        <title>Fusibacter bizertensis strain WBS, isolated from littoral bottom sediments of the Arctic seas - biochemical and genomic analysis.</title>
        <authorList>
            <person name="Brioukhanov A.L."/>
        </authorList>
    </citation>
    <scope>NUCLEOTIDE SEQUENCE [LARGE SCALE GENOMIC DNA]</scope>
    <source>
        <strain evidence="9 10">WBS</strain>
    </source>
</reference>
<dbReference type="EMBL" id="JARYZI010000001">
    <property type="protein sequence ID" value="MDH8676540.1"/>
    <property type="molecule type" value="Genomic_DNA"/>
</dbReference>
<evidence type="ECO:0000259" key="8">
    <source>
        <dbReference type="PROSITE" id="PS50928"/>
    </source>
</evidence>
<feature type="transmembrane region" description="Helical" evidence="7">
    <location>
        <begin position="259"/>
        <end position="280"/>
    </location>
</feature>
<feature type="domain" description="ABC transmembrane type-1" evidence="8">
    <location>
        <begin position="82"/>
        <end position="280"/>
    </location>
</feature>
<comment type="caution">
    <text evidence="9">The sequence shown here is derived from an EMBL/GenBank/DDBJ whole genome shotgun (WGS) entry which is preliminary data.</text>
</comment>
<dbReference type="Pfam" id="PF12911">
    <property type="entry name" value="OppC_N"/>
    <property type="match status" value="1"/>
</dbReference>
<dbReference type="InterPro" id="IPR050366">
    <property type="entry name" value="BP-dependent_transpt_permease"/>
</dbReference>
<dbReference type="RefSeq" id="WP_281092342.1">
    <property type="nucleotide sequence ID" value="NZ_JARYZI010000001.1"/>
</dbReference>
<feature type="transmembrane region" description="Helical" evidence="7">
    <location>
        <begin position="148"/>
        <end position="170"/>
    </location>
</feature>
<accession>A0ABT6N802</accession>
<evidence type="ECO:0000256" key="1">
    <source>
        <dbReference type="ARBA" id="ARBA00004651"/>
    </source>
</evidence>
<keyword evidence="2 7" id="KW-0813">Transport</keyword>
<dbReference type="Pfam" id="PF00528">
    <property type="entry name" value="BPD_transp_1"/>
    <property type="match status" value="1"/>
</dbReference>
<evidence type="ECO:0000256" key="7">
    <source>
        <dbReference type="RuleBase" id="RU363032"/>
    </source>
</evidence>
<evidence type="ECO:0000313" key="9">
    <source>
        <dbReference type="EMBL" id="MDH8676540.1"/>
    </source>
</evidence>
<comment type="similarity">
    <text evidence="7">Belongs to the binding-protein-dependent transport system permease family.</text>
</comment>
<feature type="transmembrane region" description="Helical" evidence="7">
    <location>
        <begin position="84"/>
        <end position="111"/>
    </location>
</feature>
<dbReference type="Proteomes" id="UP001158045">
    <property type="component" value="Unassembled WGS sequence"/>
</dbReference>
<comment type="subcellular location">
    <subcellularLocation>
        <location evidence="1 7">Cell membrane</location>
        <topology evidence="1 7">Multi-pass membrane protein</topology>
    </subcellularLocation>
</comment>
<dbReference type="Gene3D" id="1.10.3720.10">
    <property type="entry name" value="MetI-like"/>
    <property type="match status" value="1"/>
</dbReference>
<dbReference type="InterPro" id="IPR000515">
    <property type="entry name" value="MetI-like"/>
</dbReference>
<evidence type="ECO:0000256" key="6">
    <source>
        <dbReference type="ARBA" id="ARBA00023136"/>
    </source>
</evidence>
<gene>
    <name evidence="9" type="ORF">QE109_00205</name>
</gene>
<evidence type="ECO:0000256" key="5">
    <source>
        <dbReference type="ARBA" id="ARBA00022989"/>
    </source>
</evidence>
<dbReference type="PROSITE" id="PS50928">
    <property type="entry name" value="ABC_TM1"/>
    <property type="match status" value="1"/>
</dbReference>
<dbReference type="PANTHER" id="PTHR43386:SF23">
    <property type="entry name" value="ABC TRANSPORTER"/>
    <property type="match status" value="1"/>
</dbReference>
<evidence type="ECO:0000256" key="4">
    <source>
        <dbReference type="ARBA" id="ARBA00022692"/>
    </source>
</evidence>
<name>A0ABT6N802_9FIRM</name>
<keyword evidence="3" id="KW-1003">Cell membrane</keyword>
<sequence length="294" mass="32774">MIKEQNTPWKLAKKRLLRNKIALFGAFLLISILCFTYLGPLFSPYIDDQIDVVMRFKAPSFAHPFGTDRLGHDMMTQIMRGGQVSLAIASLSAIVTLFFGTLVGVFSGYYGKWVDQLLMRFTEFVYVLPLLPMIIAFTAIFAFGVPPIIRMIGTMIIFGFLSFPPLARLIRAEIISLKKLEFIKASELLGISKFSQIFKHLLPNVVGVIVASSTSIIANAILLELTLSFVGMGFPPPTPTWGNLIPNIRGDSMVSSGYYWMWFYPVSFISLTIISINLLGEGLRDALDPKSEGR</sequence>
<dbReference type="InterPro" id="IPR025966">
    <property type="entry name" value="OppC_N"/>
</dbReference>
<feature type="transmembrane region" description="Helical" evidence="7">
    <location>
        <begin position="201"/>
        <end position="222"/>
    </location>
</feature>
<dbReference type="InterPro" id="IPR035906">
    <property type="entry name" value="MetI-like_sf"/>
</dbReference>
<protein>
    <submittedName>
        <fullName evidence="9">ABC transporter permease</fullName>
    </submittedName>
</protein>
<evidence type="ECO:0000256" key="2">
    <source>
        <dbReference type="ARBA" id="ARBA00022448"/>
    </source>
</evidence>